<evidence type="ECO:0000313" key="1">
    <source>
        <dbReference type="EMBL" id="WVZ62363.1"/>
    </source>
</evidence>
<evidence type="ECO:0000313" key="2">
    <source>
        <dbReference type="Proteomes" id="UP001341281"/>
    </source>
</evidence>
<protein>
    <submittedName>
        <fullName evidence="1">Uncharacterized protein</fullName>
    </submittedName>
</protein>
<organism evidence="1 2">
    <name type="scientific">Paspalum notatum var. saurae</name>
    <dbReference type="NCBI Taxonomy" id="547442"/>
    <lineage>
        <taxon>Eukaryota</taxon>
        <taxon>Viridiplantae</taxon>
        <taxon>Streptophyta</taxon>
        <taxon>Embryophyta</taxon>
        <taxon>Tracheophyta</taxon>
        <taxon>Spermatophyta</taxon>
        <taxon>Magnoliopsida</taxon>
        <taxon>Liliopsida</taxon>
        <taxon>Poales</taxon>
        <taxon>Poaceae</taxon>
        <taxon>PACMAD clade</taxon>
        <taxon>Panicoideae</taxon>
        <taxon>Andropogonodae</taxon>
        <taxon>Paspaleae</taxon>
        <taxon>Paspalinae</taxon>
        <taxon>Paspalum</taxon>
    </lineage>
</organism>
<proteinExistence type="predicted"/>
<dbReference type="PANTHER" id="PTHR44067">
    <property type="entry name" value="S-ADENOSYL-L-METHIONINE-DEPENDENT METHYLTRANSFERASE SUPERFAMILY PROTEIN-RELATED"/>
    <property type="match status" value="1"/>
</dbReference>
<accession>A0AAQ3SWZ5</accession>
<dbReference type="Proteomes" id="UP001341281">
    <property type="component" value="Chromosome 03"/>
</dbReference>
<dbReference type="InterPro" id="IPR053223">
    <property type="entry name" value="Prob_Methyltransferase"/>
</dbReference>
<dbReference type="PANTHER" id="PTHR44067:SF2">
    <property type="entry name" value="OS08G0113400 PROTEIN"/>
    <property type="match status" value="1"/>
</dbReference>
<name>A0AAQ3SWZ5_PASNO</name>
<reference evidence="1 2" key="1">
    <citation type="submission" date="2024-02" db="EMBL/GenBank/DDBJ databases">
        <title>High-quality chromosome-scale genome assembly of Pensacola bahiagrass (Paspalum notatum Flugge var. saurae).</title>
        <authorList>
            <person name="Vega J.M."/>
            <person name="Podio M."/>
            <person name="Orjuela J."/>
            <person name="Siena L.A."/>
            <person name="Pessino S.C."/>
            <person name="Combes M.C."/>
            <person name="Mariac C."/>
            <person name="Albertini E."/>
            <person name="Pupilli F."/>
            <person name="Ortiz J.P.A."/>
            <person name="Leblanc O."/>
        </authorList>
    </citation>
    <scope>NUCLEOTIDE SEQUENCE [LARGE SCALE GENOMIC DNA]</scope>
    <source>
        <strain evidence="1">R1</strain>
        <tissue evidence="1">Leaf</tissue>
    </source>
</reference>
<dbReference type="EMBL" id="CP144747">
    <property type="protein sequence ID" value="WVZ62363.1"/>
    <property type="molecule type" value="Genomic_DNA"/>
</dbReference>
<keyword evidence="2" id="KW-1185">Reference proteome</keyword>
<dbReference type="AlphaFoldDB" id="A0AAQ3SWZ5"/>
<sequence>MNTANKLLRTLLDAISASVSPPAADGGRWSWKREPAGELKLAIGPHVLGAAGQAFAALGHACIRAQDDLERYMVYAPGGECPADEPLARCCCSAAAAPVPRAHAAKGVRAPGATAGEPLGTPRDTSLAWDAHGKCQNHSCLLRAGAAVDGGILGQSVVIKGTYDDLKRNKKFELYAWVRIARPFNLLEFLRSIMMQFYRTTFDEAGMAHEKTSIGVQLLEKMGMMEQDDLFGAFGKHVNEKSYLIVINDFVTMGLRNISQTTRKDAGSLYPHSTEKLQAYVRGKKVWCRSSNNDLLIKVFLLPTIR</sequence>
<gene>
    <name evidence="1" type="ORF">U9M48_012121</name>
</gene>